<keyword evidence="4" id="KW-1185">Reference proteome</keyword>
<dbReference type="InterPro" id="IPR011234">
    <property type="entry name" value="Fumarylacetoacetase-like_C"/>
</dbReference>
<dbReference type="PANTHER" id="PTHR43211">
    <property type="entry name" value="FUMARYLACETOACETATE HYDROLASE"/>
    <property type="match status" value="1"/>
</dbReference>
<feature type="domain" description="Fumarylacetoacetase-like C-terminal" evidence="1">
    <location>
        <begin position="86"/>
        <end position="339"/>
    </location>
</feature>
<dbReference type="AlphaFoldDB" id="A0A1G5MKR2"/>
<dbReference type="GO" id="GO:0016787">
    <property type="term" value="F:hydrolase activity"/>
    <property type="evidence" value="ECO:0007669"/>
    <property type="project" value="UniProtKB-KW"/>
</dbReference>
<dbReference type="Proteomes" id="UP000199347">
    <property type="component" value="Unassembled WGS sequence"/>
</dbReference>
<evidence type="ECO:0000313" key="4">
    <source>
        <dbReference type="Proteomes" id="UP000199347"/>
    </source>
</evidence>
<evidence type="ECO:0000313" key="3">
    <source>
        <dbReference type="EMBL" id="SCZ25807.1"/>
    </source>
</evidence>
<name>A0A1G5MKR2_AFIMA</name>
<dbReference type="RefSeq" id="WP_092809809.1">
    <property type="nucleotide sequence ID" value="NZ_FMVW01000001.1"/>
</dbReference>
<protein>
    <submittedName>
        <fullName evidence="3">Fumarylacetoacetate (FAA) hydrolase</fullName>
    </submittedName>
</protein>
<dbReference type="InterPro" id="IPR036663">
    <property type="entry name" value="Fumarylacetoacetase_C_sf"/>
</dbReference>
<dbReference type="InterPro" id="IPR041072">
    <property type="entry name" value="FAA_hydro_N"/>
</dbReference>
<organism evidence="3 4">
    <name type="scientific">Afifella marina DSM 2698</name>
    <dbReference type="NCBI Taxonomy" id="1120955"/>
    <lineage>
        <taxon>Bacteria</taxon>
        <taxon>Pseudomonadati</taxon>
        <taxon>Pseudomonadota</taxon>
        <taxon>Alphaproteobacteria</taxon>
        <taxon>Hyphomicrobiales</taxon>
        <taxon>Afifellaceae</taxon>
        <taxon>Afifella</taxon>
    </lineage>
</organism>
<proteinExistence type="predicted"/>
<dbReference type="Gene3D" id="3.90.850.10">
    <property type="entry name" value="Fumarylacetoacetase-like, C-terminal domain"/>
    <property type="match status" value="1"/>
</dbReference>
<dbReference type="Pfam" id="PF18288">
    <property type="entry name" value="FAA_hydro_N_2"/>
    <property type="match status" value="1"/>
</dbReference>
<dbReference type="OrthoDB" id="9775905at2"/>
<keyword evidence="3" id="KW-0378">Hydrolase</keyword>
<dbReference type="PANTHER" id="PTHR43211:SF1">
    <property type="entry name" value="BLL6422 PROTEIN"/>
    <property type="match status" value="1"/>
</dbReference>
<evidence type="ECO:0000259" key="2">
    <source>
        <dbReference type="Pfam" id="PF18288"/>
    </source>
</evidence>
<sequence>MRLATLNDGSRDGSLVVVSADNRRYTPAGGIAGTLQEAFDRWQEVEPQLRALAVRLDIGQIEGRPFVEANCLAPLPRAYQWAEASVYTRHLELMHGGRGQEMPASFWVDPLISQGSSSHFLAPREPIVLPEKALELDGGFGLDFEASLAVITDDVPMGVSASDALRHIKLVVLVNGITLRHLVPSEIAKGFGFFKSKPAASFAPIAVTPDEFGRQWQGGKLAGRLLVTINTRRFGDLNPALDMAFDYGQIIAHAACTRRLPAGSLISAGAVSNGDRARGAGRPISWGGNGYACIAEMRMMETVDYGHPDTRFLTDGDVLRIEMVDPRGQSAFGAIEQEVKRI</sequence>
<dbReference type="Pfam" id="PF01557">
    <property type="entry name" value="FAA_hydrolase"/>
    <property type="match status" value="1"/>
</dbReference>
<feature type="domain" description="Fumarylacetoacetase N-terminal" evidence="2">
    <location>
        <begin position="1"/>
        <end position="77"/>
    </location>
</feature>
<evidence type="ECO:0000259" key="1">
    <source>
        <dbReference type="Pfam" id="PF01557"/>
    </source>
</evidence>
<gene>
    <name evidence="3" type="ORF">SAMN03080610_00856</name>
</gene>
<accession>A0A1G5MKR2</accession>
<dbReference type="STRING" id="1120955.SAMN03080610_00856"/>
<dbReference type="SUPFAM" id="SSF56529">
    <property type="entry name" value="FAH"/>
    <property type="match status" value="1"/>
</dbReference>
<dbReference type="EMBL" id="FMVW01000001">
    <property type="protein sequence ID" value="SCZ25807.1"/>
    <property type="molecule type" value="Genomic_DNA"/>
</dbReference>
<reference evidence="3 4" key="1">
    <citation type="submission" date="2016-10" db="EMBL/GenBank/DDBJ databases">
        <authorList>
            <person name="de Groot N.N."/>
        </authorList>
    </citation>
    <scope>NUCLEOTIDE SEQUENCE [LARGE SCALE GENOMIC DNA]</scope>
    <source>
        <strain evidence="3 4">DSM 2698</strain>
    </source>
</reference>